<organism evidence="1 2">
    <name type="scientific">Sphaerospermopsis reniformis</name>
    <dbReference type="NCBI Taxonomy" id="531300"/>
    <lineage>
        <taxon>Bacteria</taxon>
        <taxon>Bacillati</taxon>
        <taxon>Cyanobacteriota</taxon>
        <taxon>Cyanophyceae</taxon>
        <taxon>Nostocales</taxon>
        <taxon>Aphanizomenonaceae</taxon>
        <taxon>Sphaerospermopsis</taxon>
    </lineage>
</organism>
<keyword evidence="2" id="KW-1185">Reference proteome</keyword>
<evidence type="ECO:0000313" key="1">
    <source>
        <dbReference type="EMBL" id="GCL39129.1"/>
    </source>
</evidence>
<evidence type="ECO:0000313" key="2">
    <source>
        <dbReference type="Proteomes" id="UP000300142"/>
    </source>
</evidence>
<proteinExistence type="predicted"/>
<sequence length="31" mass="3370">MSYSASALSQILNDKINKTKDNLPMTTTLVA</sequence>
<protein>
    <submittedName>
        <fullName evidence="1">Uncharacterized protein</fullName>
    </submittedName>
</protein>
<comment type="caution">
    <text evidence="1">The sequence shown here is derived from an EMBL/GenBank/DDBJ whole genome shotgun (WGS) entry which is preliminary data.</text>
</comment>
<dbReference type="EMBL" id="BJCE01000213">
    <property type="protein sequence ID" value="GCL39129.1"/>
    <property type="molecule type" value="Genomic_DNA"/>
</dbReference>
<accession>A0A480A2V2</accession>
<dbReference type="Proteomes" id="UP000300142">
    <property type="component" value="Unassembled WGS sequence"/>
</dbReference>
<reference evidence="2" key="1">
    <citation type="submission" date="2019-02" db="EMBL/GenBank/DDBJ databases">
        <title>Draft genome sequence of Sphaerospermopsis reniformis NIES-1949.</title>
        <authorList>
            <person name="Yamaguchi H."/>
            <person name="Suzuki S."/>
            <person name="Kawachi M."/>
        </authorList>
    </citation>
    <scope>NUCLEOTIDE SEQUENCE [LARGE SCALE GENOMIC DNA]</scope>
    <source>
        <strain evidence="2">NIES-1949</strain>
    </source>
</reference>
<gene>
    <name evidence="1" type="ORF">SR1949_42510</name>
</gene>
<name>A0A480A2V2_9CYAN</name>
<dbReference type="AlphaFoldDB" id="A0A480A2V2"/>